<sequence length="382" mass="39930">MSTFRSSRLWGGVAWRRAFAGRADQSAPARRMVGQLLADTGRADDAQWVTAELVSNALRHTRSGQAQGFFVMEVLWGAAVARIVVHDLGGDCVPDFSRMPGSVPEEAEHGRGLLGVAELAIRVGAAGDASTGHAVWADLALTSETACAPRRADVVHRGPAVEAAARAGQVQEAAAVREMEPGDAAPSHLAIRATACCDGAPLGEEAAGETGPLFGRPARRLDGFREQTWLGQREGGRRPGPSLRLVGGKTDQASAFGQEPWAQQALAALRRDWPDWAFLVVRYQWLGMRGKQVLISATGPDELRQALSSDEPFEHLPMPNVSLSPGADAGGACSGDAGAGLSGTLTAVGPPSGVLGAERSGTGTWRLLPLARCGWIGGRTGG</sequence>
<proteinExistence type="predicted"/>
<dbReference type="InterPro" id="IPR050267">
    <property type="entry name" value="Anti-sigma-factor_SerPK"/>
</dbReference>
<reference evidence="1 2" key="1">
    <citation type="submission" date="2016-10" db="EMBL/GenBank/DDBJ databases">
        <authorList>
            <person name="de Groot N.N."/>
        </authorList>
    </citation>
    <scope>NUCLEOTIDE SEQUENCE [LARGE SCALE GENOMIC DNA]</scope>
    <source>
        <strain evidence="1 2">DSM 43357</strain>
    </source>
</reference>
<dbReference type="PANTHER" id="PTHR35526">
    <property type="entry name" value="ANTI-SIGMA-F FACTOR RSBW-RELATED"/>
    <property type="match status" value="1"/>
</dbReference>
<dbReference type="Gene3D" id="3.30.565.10">
    <property type="entry name" value="Histidine kinase-like ATPase, C-terminal domain"/>
    <property type="match status" value="1"/>
</dbReference>
<dbReference type="CDD" id="cd16936">
    <property type="entry name" value="HATPase_RsbW-like"/>
    <property type="match status" value="1"/>
</dbReference>
<evidence type="ECO:0000313" key="2">
    <source>
        <dbReference type="Proteomes" id="UP000198953"/>
    </source>
</evidence>
<accession>A0A1H8JCM8</accession>
<dbReference type="STRING" id="46177.SAMN05660976_08310"/>
<protein>
    <recommendedName>
        <fullName evidence="3">Anti-sigma regulatory factor (Ser/Thr protein kinase)</fullName>
    </recommendedName>
</protein>
<dbReference type="InterPro" id="IPR036890">
    <property type="entry name" value="HATPase_C_sf"/>
</dbReference>
<dbReference type="PANTHER" id="PTHR35526:SF3">
    <property type="entry name" value="ANTI-SIGMA-F FACTOR RSBW"/>
    <property type="match status" value="1"/>
</dbReference>
<dbReference type="Proteomes" id="UP000198953">
    <property type="component" value="Unassembled WGS sequence"/>
</dbReference>
<evidence type="ECO:0000313" key="1">
    <source>
        <dbReference type="EMBL" id="SEN78554.1"/>
    </source>
</evidence>
<dbReference type="EMBL" id="FOBF01000037">
    <property type="protein sequence ID" value="SEN78554.1"/>
    <property type="molecule type" value="Genomic_DNA"/>
</dbReference>
<dbReference type="SUPFAM" id="SSF55874">
    <property type="entry name" value="ATPase domain of HSP90 chaperone/DNA topoisomerase II/histidine kinase"/>
    <property type="match status" value="1"/>
</dbReference>
<keyword evidence="2" id="KW-1185">Reference proteome</keyword>
<dbReference type="AlphaFoldDB" id="A0A1H8JCM8"/>
<gene>
    <name evidence="1" type="ORF">SAMN05660976_08310</name>
</gene>
<evidence type="ECO:0008006" key="3">
    <source>
        <dbReference type="Google" id="ProtNLM"/>
    </source>
</evidence>
<organism evidence="1 2">
    <name type="scientific">Nonomuraea pusilla</name>
    <dbReference type="NCBI Taxonomy" id="46177"/>
    <lineage>
        <taxon>Bacteria</taxon>
        <taxon>Bacillati</taxon>
        <taxon>Actinomycetota</taxon>
        <taxon>Actinomycetes</taxon>
        <taxon>Streptosporangiales</taxon>
        <taxon>Streptosporangiaceae</taxon>
        <taxon>Nonomuraea</taxon>
    </lineage>
</organism>
<name>A0A1H8JCM8_9ACTN</name>